<keyword evidence="3" id="KW-1185">Reference proteome</keyword>
<evidence type="ECO:0000313" key="3">
    <source>
        <dbReference type="Proteomes" id="UP000503018"/>
    </source>
</evidence>
<feature type="chain" id="PRO_5027000701" evidence="1">
    <location>
        <begin position="28"/>
        <end position="188"/>
    </location>
</feature>
<dbReference type="InterPro" id="IPR019587">
    <property type="entry name" value="Polyketide_cyclase/dehydratase"/>
</dbReference>
<gene>
    <name evidence="2" type="ORF">GV829_05375</name>
</gene>
<keyword evidence="1" id="KW-0732">Signal</keyword>
<organism evidence="2 3">
    <name type="scientific">Sphingomonas lacunae</name>
    <dbReference type="NCBI Taxonomy" id="2698828"/>
    <lineage>
        <taxon>Bacteria</taxon>
        <taxon>Pseudomonadati</taxon>
        <taxon>Pseudomonadota</taxon>
        <taxon>Alphaproteobacteria</taxon>
        <taxon>Sphingomonadales</taxon>
        <taxon>Sphingomonadaceae</taxon>
        <taxon>Sphingomonas</taxon>
    </lineage>
</organism>
<dbReference type="SUPFAM" id="SSF55961">
    <property type="entry name" value="Bet v1-like"/>
    <property type="match status" value="1"/>
</dbReference>
<dbReference type="CDD" id="cd07812">
    <property type="entry name" value="SRPBCC"/>
    <property type="match status" value="1"/>
</dbReference>
<dbReference type="AlphaFoldDB" id="A0A6M4AY89"/>
<name>A0A6M4AY89_9SPHN</name>
<dbReference type="EMBL" id="CP053015">
    <property type="protein sequence ID" value="QJQ31951.1"/>
    <property type="molecule type" value="Genomic_DNA"/>
</dbReference>
<feature type="signal peptide" evidence="1">
    <location>
        <begin position="1"/>
        <end position="27"/>
    </location>
</feature>
<dbReference type="Pfam" id="PF10604">
    <property type="entry name" value="Polyketide_cyc2"/>
    <property type="match status" value="1"/>
</dbReference>
<dbReference type="Gene3D" id="3.30.530.20">
    <property type="match status" value="1"/>
</dbReference>
<dbReference type="Proteomes" id="UP000503018">
    <property type="component" value="Chromosome"/>
</dbReference>
<proteinExistence type="predicted"/>
<evidence type="ECO:0000256" key="1">
    <source>
        <dbReference type="SAM" id="SignalP"/>
    </source>
</evidence>
<dbReference type="KEGG" id="slan:GV829_05375"/>
<dbReference type="InterPro" id="IPR023393">
    <property type="entry name" value="START-like_dom_sf"/>
</dbReference>
<reference evidence="2 3" key="1">
    <citation type="submission" date="2020-01" db="EMBL/GenBank/DDBJ databases">
        <title>Sphingomonas sp. strain CSW-10.</title>
        <authorList>
            <person name="Chen W.-M."/>
        </authorList>
    </citation>
    <scope>NUCLEOTIDE SEQUENCE [LARGE SCALE GENOMIC DNA]</scope>
    <source>
        <strain evidence="2 3">CSW-10</strain>
    </source>
</reference>
<dbReference type="RefSeq" id="WP_169944629.1">
    <property type="nucleotide sequence ID" value="NZ_CP053015.1"/>
</dbReference>
<accession>A0A6M4AY89</accession>
<sequence length="188" mass="20186">MAQFVIRSALAPAAALMLAMVTVPVAAEVVSSDEYGFSIRIERSTNAAPDAAFALLANPARWWADTHTWSGDADAMSIQPQAAGACWCELLPNFGSVEHGHVIRWDPEHGRIQFRAELGPLQNLPVNGKLEWIVTAAPDGSTRVAMRYEVAGRGMADPDALSQAVDRVLTEQVERFVRVANGGSASDS</sequence>
<evidence type="ECO:0000313" key="2">
    <source>
        <dbReference type="EMBL" id="QJQ31951.1"/>
    </source>
</evidence>
<protein>
    <submittedName>
        <fullName evidence="2">SRPBCC family protein</fullName>
    </submittedName>
</protein>